<feature type="domain" description="Anaphase-promoting complex subunit 5" evidence="9">
    <location>
        <begin position="304"/>
        <end position="380"/>
    </location>
</feature>
<comment type="function">
    <text evidence="6">Axonemal protein which is implicated in axonemal and/or peri-axonemal structure assembly and regulates flagellum assembly and beating and therefore sperm motility.</text>
</comment>
<evidence type="ECO:0000313" key="11">
    <source>
        <dbReference type="Proteomes" id="UP001209878"/>
    </source>
</evidence>
<evidence type="ECO:0000256" key="1">
    <source>
        <dbReference type="ARBA" id="ARBA00004496"/>
    </source>
</evidence>
<feature type="repeat" description="TPR" evidence="7">
    <location>
        <begin position="372"/>
        <end position="405"/>
    </location>
</feature>
<evidence type="ECO:0000256" key="6">
    <source>
        <dbReference type="ARBA" id="ARBA00044739"/>
    </source>
</evidence>
<evidence type="ECO:0000256" key="5">
    <source>
        <dbReference type="ARBA" id="ARBA00040665"/>
    </source>
</evidence>
<keyword evidence="3" id="KW-0677">Repeat</keyword>
<organism evidence="10 11">
    <name type="scientific">Ridgeia piscesae</name>
    <name type="common">Tubeworm</name>
    <dbReference type="NCBI Taxonomy" id="27915"/>
    <lineage>
        <taxon>Eukaryota</taxon>
        <taxon>Metazoa</taxon>
        <taxon>Spiralia</taxon>
        <taxon>Lophotrochozoa</taxon>
        <taxon>Annelida</taxon>
        <taxon>Polychaeta</taxon>
        <taxon>Sedentaria</taxon>
        <taxon>Canalipalpata</taxon>
        <taxon>Sabellida</taxon>
        <taxon>Siboglinidae</taxon>
        <taxon>Ridgeia</taxon>
    </lineage>
</organism>
<comment type="caution">
    <text evidence="10">The sequence shown here is derived from an EMBL/GenBank/DDBJ whole genome shotgun (WGS) entry which is preliminary data.</text>
</comment>
<dbReference type="Pfam" id="PF12862">
    <property type="entry name" value="ANAPC5"/>
    <property type="match status" value="1"/>
</dbReference>
<sequence>MLNTKISVGAKIVLASANSATLLARDRARKRDVLPPIPIPVPSKLKEVRDRASHMRRTWLRQQWPKLDKITTSKMHTTFKNYLCLDALQSGYHKSFTQIFNLINYQQMLRLRAGPESSMWNKITLDNEPGKLMVMESYLTQGEEAMLHGKYIEVYSCYFELAKYFQLTGEGDKWLSDYFFDMALDTTKHMTHDDGRLAAEANCNVGLALKESMQYFEAAKYFEKFHALSKGKPQWTMDDGKTLHTEACNQLSLVYTIIANKFEASGERENYRYYLQLAYDSANEGGDIRLKGLASYVLAIAFERNRDYEEAIKYLSVYRDTCKLTGDLSSLSVAYQCMATSFHSLGKVQESVNHLHLAVTVAEEGKDERELSKACSSLGAMYNNLGDYTKAVDYFTKAYNLSRALNHEATIILARVFYGLTTGHVMLEAYRHHIASVGNRAAAQRLFDWKDCRDEALLSPDKVVSCYEAEVVSSSAARSQVQAITSRLSMDDEVTTTETESDDEPSTLNAFGHAAPISRARIQMAYKKRQEKAVTISEKVEITELPPSSASESEYSTEVEGDGN</sequence>
<gene>
    <name evidence="10" type="ORF">NP493_112g01012</name>
</gene>
<evidence type="ECO:0000256" key="2">
    <source>
        <dbReference type="ARBA" id="ARBA00022490"/>
    </source>
</evidence>
<dbReference type="GO" id="GO:0005929">
    <property type="term" value="C:cilium"/>
    <property type="evidence" value="ECO:0007669"/>
    <property type="project" value="TreeGrafter"/>
</dbReference>
<dbReference type="GO" id="GO:0003341">
    <property type="term" value="P:cilium movement"/>
    <property type="evidence" value="ECO:0007669"/>
    <property type="project" value="TreeGrafter"/>
</dbReference>
<evidence type="ECO:0000256" key="4">
    <source>
        <dbReference type="ARBA" id="ARBA00022803"/>
    </source>
</evidence>
<keyword evidence="2" id="KW-0963">Cytoplasm</keyword>
<protein>
    <recommendedName>
        <fullName evidence="5">Tetratricopeptide repeat protein 29</fullName>
    </recommendedName>
</protein>
<dbReference type="PROSITE" id="PS50005">
    <property type="entry name" value="TPR"/>
    <property type="match status" value="1"/>
</dbReference>
<dbReference type="InterPro" id="IPR026000">
    <property type="entry name" value="Apc5_dom"/>
</dbReference>
<dbReference type="InterPro" id="IPR051476">
    <property type="entry name" value="Bac_ResReg_Asp_Phosphatase"/>
</dbReference>
<dbReference type="PANTHER" id="PTHR46630:SF1">
    <property type="entry name" value="TETRATRICOPEPTIDE REPEAT PROTEIN 29"/>
    <property type="match status" value="1"/>
</dbReference>
<dbReference type="EMBL" id="JAODUO010000111">
    <property type="protein sequence ID" value="KAK2189242.1"/>
    <property type="molecule type" value="Genomic_DNA"/>
</dbReference>
<feature type="compositionally biased region" description="Acidic residues" evidence="8">
    <location>
        <begin position="555"/>
        <end position="564"/>
    </location>
</feature>
<dbReference type="AlphaFoldDB" id="A0AAD9P727"/>
<comment type="subcellular location">
    <subcellularLocation>
        <location evidence="1">Cytoplasm</location>
    </subcellularLocation>
</comment>
<dbReference type="Gene3D" id="1.25.40.10">
    <property type="entry name" value="Tetratricopeptide repeat domain"/>
    <property type="match status" value="1"/>
</dbReference>
<keyword evidence="11" id="KW-1185">Reference proteome</keyword>
<dbReference type="SUPFAM" id="SSF48452">
    <property type="entry name" value="TPR-like"/>
    <property type="match status" value="1"/>
</dbReference>
<dbReference type="GO" id="GO:0005737">
    <property type="term" value="C:cytoplasm"/>
    <property type="evidence" value="ECO:0007669"/>
    <property type="project" value="UniProtKB-SubCell"/>
</dbReference>
<evidence type="ECO:0000313" key="10">
    <source>
        <dbReference type="EMBL" id="KAK2189242.1"/>
    </source>
</evidence>
<dbReference type="InterPro" id="IPR011990">
    <property type="entry name" value="TPR-like_helical_dom_sf"/>
</dbReference>
<evidence type="ECO:0000256" key="3">
    <source>
        <dbReference type="ARBA" id="ARBA00022737"/>
    </source>
</evidence>
<dbReference type="Proteomes" id="UP001209878">
    <property type="component" value="Unassembled WGS sequence"/>
</dbReference>
<evidence type="ECO:0000256" key="8">
    <source>
        <dbReference type="SAM" id="MobiDB-lite"/>
    </source>
</evidence>
<name>A0AAD9P727_RIDPI</name>
<dbReference type="PANTHER" id="PTHR46630">
    <property type="entry name" value="TETRATRICOPEPTIDE REPEAT PROTEIN 29"/>
    <property type="match status" value="1"/>
</dbReference>
<accession>A0AAD9P727</accession>
<feature type="region of interest" description="Disordered" evidence="8">
    <location>
        <begin position="544"/>
        <end position="564"/>
    </location>
</feature>
<evidence type="ECO:0000256" key="7">
    <source>
        <dbReference type="PROSITE-ProRule" id="PRU00339"/>
    </source>
</evidence>
<proteinExistence type="predicted"/>
<keyword evidence="4 7" id="KW-0802">TPR repeat</keyword>
<dbReference type="InterPro" id="IPR019734">
    <property type="entry name" value="TPR_rpt"/>
</dbReference>
<reference evidence="10" key="1">
    <citation type="journal article" date="2023" name="Mol. Biol. Evol.">
        <title>Third-Generation Sequencing Reveals the Adaptive Role of the Epigenome in Three Deep-Sea Polychaetes.</title>
        <authorList>
            <person name="Perez M."/>
            <person name="Aroh O."/>
            <person name="Sun Y."/>
            <person name="Lan Y."/>
            <person name="Juniper S.K."/>
            <person name="Young C.R."/>
            <person name="Angers B."/>
            <person name="Qian P.Y."/>
        </authorList>
    </citation>
    <scope>NUCLEOTIDE SEQUENCE</scope>
    <source>
        <strain evidence="10">R07B-5</strain>
    </source>
</reference>
<evidence type="ECO:0000259" key="9">
    <source>
        <dbReference type="Pfam" id="PF12862"/>
    </source>
</evidence>
<dbReference type="SMART" id="SM00028">
    <property type="entry name" value="TPR"/>
    <property type="match status" value="3"/>
</dbReference>